<name>A0A0F9RU22_9ZZZZ</name>
<dbReference type="InterPro" id="IPR001279">
    <property type="entry name" value="Metallo-B-lactamas"/>
</dbReference>
<evidence type="ECO:0000256" key="1">
    <source>
        <dbReference type="SAM" id="Phobius"/>
    </source>
</evidence>
<keyword evidence="1" id="KW-1133">Transmembrane helix</keyword>
<keyword evidence="1" id="KW-0472">Membrane</keyword>
<keyword evidence="1" id="KW-0812">Transmembrane</keyword>
<dbReference type="SUPFAM" id="SSF56281">
    <property type="entry name" value="Metallo-hydrolase/oxidoreductase"/>
    <property type="match status" value="1"/>
</dbReference>
<feature type="transmembrane region" description="Helical" evidence="1">
    <location>
        <begin position="12"/>
        <end position="34"/>
    </location>
</feature>
<proteinExistence type="predicted"/>
<dbReference type="Pfam" id="PF00753">
    <property type="entry name" value="Lactamase_B"/>
    <property type="match status" value="1"/>
</dbReference>
<organism evidence="3">
    <name type="scientific">marine sediment metagenome</name>
    <dbReference type="NCBI Taxonomy" id="412755"/>
    <lineage>
        <taxon>unclassified sequences</taxon>
        <taxon>metagenomes</taxon>
        <taxon>ecological metagenomes</taxon>
    </lineage>
</organism>
<protein>
    <recommendedName>
        <fullName evidence="2">Metallo-beta-lactamase domain-containing protein</fullName>
    </recommendedName>
</protein>
<sequence>MFDRLLEKVGKNKVIVVVAALAILDVLVYIHLLARNPNITTYFLDVGQGDSALVRLEGTVDVLIDGGPPNNRVVRALGDVLPFIDRYIDVVLITHVQSDHIGGLVEVLRRYNVGVVLWNGVGAETAVFQELYRIIQERDIPFIVVGVGDTLCYRSSCFIVLAPSEMLKSASDINNTSVVVLLKNQDISFLFTGDISTRVERLLREQYYLSVDVLKVAHHGSRYSSSEAFLSAIRPKVAVISVGRNSYGHPTSETLKRLANVGAQVLRTDMHGTVRIVLDKQTLHISKGR</sequence>
<dbReference type="PANTHER" id="PTHR30619">
    <property type="entry name" value="DNA INTERNALIZATION/COMPETENCE PROTEIN COMEC/REC2"/>
    <property type="match status" value="1"/>
</dbReference>
<dbReference type="CDD" id="cd07731">
    <property type="entry name" value="ComA-like_MBL-fold"/>
    <property type="match status" value="1"/>
</dbReference>
<evidence type="ECO:0000313" key="3">
    <source>
        <dbReference type="EMBL" id="KKN20743.1"/>
    </source>
</evidence>
<dbReference type="SMART" id="SM00849">
    <property type="entry name" value="Lactamase_B"/>
    <property type="match status" value="1"/>
</dbReference>
<dbReference type="AlphaFoldDB" id="A0A0F9RU22"/>
<comment type="caution">
    <text evidence="3">The sequence shown here is derived from an EMBL/GenBank/DDBJ whole genome shotgun (WGS) entry which is preliminary data.</text>
</comment>
<dbReference type="Gene3D" id="3.60.15.10">
    <property type="entry name" value="Ribonuclease Z/Hydroxyacylglutathione hydrolase-like"/>
    <property type="match status" value="1"/>
</dbReference>
<dbReference type="EMBL" id="LAZR01003213">
    <property type="protein sequence ID" value="KKN20743.1"/>
    <property type="molecule type" value="Genomic_DNA"/>
</dbReference>
<dbReference type="InterPro" id="IPR052159">
    <property type="entry name" value="Competence_DNA_uptake"/>
</dbReference>
<dbReference type="InterPro" id="IPR035681">
    <property type="entry name" value="ComA-like_MBL"/>
</dbReference>
<accession>A0A0F9RU22</accession>
<dbReference type="PANTHER" id="PTHR30619:SF1">
    <property type="entry name" value="RECOMBINATION PROTEIN 2"/>
    <property type="match status" value="1"/>
</dbReference>
<dbReference type="InterPro" id="IPR036866">
    <property type="entry name" value="RibonucZ/Hydroxyglut_hydro"/>
</dbReference>
<reference evidence="3" key="1">
    <citation type="journal article" date="2015" name="Nature">
        <title>Complex archaea that bridge the gap between prokaryotes and eukaryotes.</title>
        <authorList>
            <person name="Spang A."/>
            <person name="Saw J.H."/>
            <person name="Jorgensen S.L."/>
            <person name="Zaremba-Niedzwiedzka K."/>
            <person name="Martijn J."/>
            <person name="Lind A.E."/>
            <person name="van Eijk R."/>
            <person name="Schleper C."/>
            <person name="Guy L."/>
            <person name="Ettema T.J."/>
        </authorList>
    </citation>
    <scope>NUCLEOTIDE SEQUENCE</scope>
</reference>
<feature type="domain" description="Metallo-beta-lactamase" evidence="2">
    <location>
        <begin position="48"/>
        <end position="244"/>
    </location>
</feature>
<gene>
    <name evidence="3" type="ORF">LCGC14_0932420</name>
</gene>
<evidence type="ECO:0000259" key="2">
    <source>
        <dbReference type="SMART" id="SM00849"/>
    </source>
</evidence>